<proteinExistence type="predicted"/>
<dbReference type="Gene3D" id="2.60.40.10">
    <property type="entry name" value="Immunoglobulins"/>
    <property type="match status" value="2"/>
</dbReference>
<reference evidence="8 9" key="1">
    <citation type="submission" date="2023-08" db="EMBL/GenBank/DDBJ databases">
        <title>A Necator americanus chromosomal reference genome.</title>
        <authorList>
            <person name="Ilik V."/>
            <person name="Petrzelkova K.J."/>
            <person name="Pardy F."/>
            <person name="Fuh T."/>
            <person name="Niatou-Singa F.S."/>
            <person name="Gouil Q."/>
            <person name="Baker L."/>
            <person name="Ritchie M.E."/>
            <person name="Jex A.R."/>
            <person name="Gazzola D."/>
            <person name="Li H."/>
            <person name="Toshio Fujiwara R."/>
            <person name="Zhan B."/>
            <person name="Aroian R.V."/>
            <person name="Pafco B."/>
            <person name="Schwarz E.M."/>
        </authorList>
    </citation>
    <scope>NUCLEOTIDE SEQUENCE [LARGE SCALE GENOMIC DNA]</scope>
    <source>
        <strain evidence="8 9">Aroian</strain>
        <tissue evidence="8">Whole animal</tissue>
    </source>
</reference>
<feature type="domain" description="Ig-like" evidence="7">
    <location>
        <begin position="68"/>
        <end position="166"/>
    </location>
</feature>
<evidence type="ECO:0000256" key="4">
    <source>
        <dbReference type="ARBA" id="ARBA00023180"/>
    </source>
</evidence>
<gene>
    <name evidence="8" type="primary">Necator_chrX.g23666</name>
    <name evidence="8" type="ORF">RB195_023502</name>
</gene>
<dbReference type="InterPro" id="IPR007110">
    <property type="entry name" value="Ig-like_dom"/>
</dbReference>
<name>A0ABR1EJK2_NECAM</name>
<dbReference type="InterPro" id="IPR003599">
    <property type="entry name" value="Ig_sub"/>
</dbReference>
<dbReference type="SMART" id="SM00409">
    <property type="entry name" value="IG"/>
    <property type="match status" value="1"/>
</dbReference>
<evidence type="ECO:0000313" key="9">
    <source>
        <dbReference type="Proteomes" id="UP001303046"/>
    </source>
</evidence>
<dbReference type="EMBL" id="JAVFWL010000006">
    <property type="protein sequence ID" value="KAK6762818.1"/>
    <property type="molecule type" value="Genomic_DNA"/>
</dbReference>
<dbReference type="Proteomes" id="UP001303046">
    <property type="component" value="Unassembled WGS sequence"/>
</dbReference>
<dbReference type="PANTHER" id="PTHR11640">
    <property type="entry name" value="NEPHRIN"/>
    <property type="match status" value="1"/>
</dbReference>
<protein>
    <recommendedName>
        <fullName evidence="7">Ig-like domain-containing protein</fullName>
    </recommendedName>
</protein>
<accession>A0ABR1EJK2</accession>
<evidence type="ECO:0000313" key="8">
    <source>
        <dbReference type="EMBL" id="KAK6762818.1"/>
    </source>
</evidence>
<keyword evidence="3" id="KW-1015">Disulfide bond</keyword>
<keyword evidence="5" id="KW-0393">Immunoglobulin domain</keyword>
<evidence type="ECO:0000259" key="7">
    <source>
        <dbReference type="PROSITE" id="PS50835"/>
    </source>
</evidence>
<dbReference type="PROSITE" id="PS50835">
    <property type="entry name" value="IG_LIKE"/>
    <property type="match status" value="1"/>
</dbReference>
<evidence type="ECO:0000256" key="6">
    <source>
        <dbReference type="SAM" id="MobiDB-lite"/>
    </source>
</evidence>
<organism evidence="8 9">
    <name type="scientific">Necator americanus</name>
    <name type="common">Human hookworm</name>
    <dbReference type="NCBI Taxonomy" id="51031"/>
    <lineage>
        <taxon>Eukaryota</taxon>
        <taxon>Metazoa</taxon>
        <taxon>Ecdysozoa</taxon>
        <taxon>Nematoda</taxon>
        <taxon>Chromadorea</taxon>
        <taxon>Rhabditida</taxon>
        <taxon>Rhabditina</taxon>
        <taxon>Rhabditomorpha</taxon>
        <taxon>Strongyloidea</taxon>
        <taxon>Ancylostomatidae</taxon>
        <taxon>Bunostominae</taxon>
        <taxon>Necator</taxon>
    </lineage>
</organism>
<feature type="region of interest" description="Disordered" evidence="6">
    <location>
        <begin position="1"/>
        <end position="42"/>
    </location>
</feature>
<dbReference type="InterPro" id="IPR036179">
    <property type="entry name" value="Ig-like_dom_sf"/>
</dbReference>
<keyword evidence="4" id="KW-0325">Glycoprotein</keyword>
<evidence type="ECO:0000256" key="2">
    <source>
        <dbReference type="ARBA" id="ARBA00023136"/>
    </source>
</evidence>
<comment type="caution">
    <text evidence="8">The sequence shown here is derived from an EMBL/GenBank/DDBJ whole genome shotgun (WGS) entry which is preliminary data.</text>
</comment>
<keyword evidence="2" id="KW-0472">Membrane</keyword>
<dbReference type="SUPFAM" id="SSF48726">
    <property type="entry name" value="Immunoglobulin"/>
    <property type="match status" value="1"/>
</dbReference>
<sequence>MVDRSHCDKDRRKMDSKPSECVPRGAKRPQRKPKTGWSDVGSSSQISKFRMFISLLIWYLATLAEGEQTIVEGPQDSFVFLGQTVALKCRVNNQKGSVQWMKNGFGLGVDRQLKFFPRYSMIGSTSRGEYNLQITNVTVGDDDVYACQISEAANERSVVSNSAKVTVLIRPTPPKLQKTSHFINAVAGEAITQSCLSRKGKPPPRLGWALSDDVEGRNIYMWLGETRVKFSHLIKSLEATQESLRADIEEEVQKDGNGYIVSSNIRIPFVMEQIGFYRALDHIT</sequence>
<dbReference type="InterPro" id="IPR013783">
    <property type="entry name" value="Ig-like_fold"/>
</dbReference>
<evidence type="ECO:0000256" key="1">
    <source>
        <dbReference type="ARBA" id="ARBA00004479"/>
    </source>
</evidence>
<feature type="compositionally biased region" description="Basic residues" evidence="6">
    <location>
        <begin position="25"/>
        <end position="34"/>
    </location>
</feature>
<dbReference type="InterPro" id="IPR013098">
    <property type="entry name" value="Ig_I-set"/>
</dbReference>
<comment type="subcellular location">
    <subcellularLocation>
        <location evidence="1">Membrane</location>
        <topology evidence="1">Single-pass type I membrane protein</topology>
    </subcellularLocation>
</comment>
<evidence type="ECO:0000256" key="5">
    <source>
        <dbReference type="ARBA" id="ARBA00023319"/>
    </source>
</evidence>
<dbReference type="InterPro" id="IPR051275">
    <property type="entry name" value="Cell_adhesion_signaling"/>
</dbReference>
<dbReference type="Pfam" id="PF07679">
    <property type="entry name" value="I-set"/>
    <property type="match status" value="1"/>
</dbReference>
<dbReference type="PANTHER" id="PTHR11640:SF31">
    <property type="entry name" value="IRREGULAR CHIASM C-ROUGHEST PROTEIN-RELATED"/>
    <property type="match status" value="1"/>
</dbReference>
<feature type="compositionally biased region" description="Basic and acidic residues" evidence="6">
    <location>
        <begin position="1"/>
        <end position="18"/>
    </location>
</feature>
<keyword evidence="9" id="KW-1185">Reference proteome</keyword>
<evidence type="ECO:0000256" key="3">
    <source>
        <dbReference type="ARBA" id="ARBA00023157"/>
    </source>
</evidence>